<sequence>MKIGIIGSMHFSEKMLGVAEDLKRLGHEPILSNFVQSFPGKDDTEKEKIKLEQKFEEDAMKRDWATMEKADALLVINLERHGIANYIGGNTLFELAAGYFNGKQIFLYNPIPDISYYKTELEAVKPVILNKDLGKMD</sequence>
<name>A0A2M8ENY8_9BACT</name>
<comment type="caution">
    <text evidence="1">The sequence shown here is derived from an EMBL/GenBank/DDBJ whole genome shotgun (WGS) entry which is preliminary data.</text>
</comment>
<dbReference type="Proteomes" id="UP000230251">
    <property type="component" value="Unassembled WGS sequence"/>
</dbReference>
<reference evidence="2" key="1">
    <citation type="submission" date="2017-09" db="EMBL/GenBank/DDBJ databases">
        <title>Depth-based differentiation of microbial function through sediment-hosted aquifers and enrichment of novel symbionts in the deep terrestrial subsurface.</title>
        <authorList>
            <person name="Probst A.J."/>
            <person name="Ladd B."/>
            <person name="Jarett J.K."/>
            <person name="Geller-Mcgrath D.E."/>
            <person name="Sieber C.M.K."/>
            <person name="Emerson J.B."/>
            <person name="Anantharaman K."/>
            <person name="Thomas B.C."/>
            <person name="Malmstrom R."/>
            <person name="Stieglmeier M."/>
            <person name="Klingl A."/>
            <person name="Woyke T."/>
            <person name="Ryan C.M."/>
            <person name="Banfield J.F."/>
        </authorList>
    </citation>
    <scope>NUCLEOTIDE SEQUENCE [LARGE SCALE GENOMIC DNA]</scope>
</reference>
<evidence type="ECO:0008006" key="3">
    <source>
        <dbReference type="Google" id="ProtNLM"/>
    </source>
</evidence>
<protein>
    <recommendedName>
        <fullName evidence="3">Maf-like protein</fullName>
    </recommendedName>
</protein>
<accession>A0A2M8ENY8</accession>
<dbReference type="EMBL" id="PFSI01000039">
    <property type="protein sequence ID" value="PJC24448.1"/>
    <property type="molecule type" value="Genomic_DNA"/>
</dbReference>
<dbReference type="AlphaFoldDB" id="A0A2M8ENY8"/>
<proteinExistence type="predicted"/>
<gene>
    <name evidence="1" type="ORF">CO057_02815</name>
</gene>
<evidence type="ECO:0000313" key="1">
    <source>
        <dbReference type="EMBL" id="PJC24448.1"/>
    </source>
</evidence>
<evidence type="ECO:0000313" key="2">
    <source>
        <dbReference type="Proteomes" id="UP000230251"/>
    </source>
</evidence>
<organism evidence="1 2">
    <name type="scientific">Candidatus Uhrbacteria bacterium CG_4_9_14_0_2_um_filter_41_50</name>
    <dbReference type="NCBI Taxonomy" id="1975031"/>
    <lineage>
        <taxon>Bacteria</taxon>
        <taxon>Candidatus Uhriibacteriota</taxon>
    </lineage>
</organism>